<keyword evidence="10" id="KW-1185">Reference proteome</keyword>
<keyword evidence="3 7" id="KW-0378">Hydrolase</keyword>
<dbReference type="AlphaFoldDB" id="A0A2S9GUR1"/>
<dbReference type="InterPro" id="IPR030400">
    <property type="entry name" value="Sedolisin_dom"/>
</dbReference>
<dbReference type="PANTHER" id="PTHR14218">
    <property type="entry name" value="PROTEASE S8 TRIPEPTIDYL PEPTIDASE I CLN2"/>
    <property type="match status" value="1"/>
</dbReference>
<evidence type="ECO:0000259" key="8">
    <source>
        <dbReference type="PROSITE" id="PS51695"/>
    </source>
</evidence>
<dbReference type="PANTHER" id="PTHR14218:SF15">
    <property type="entry name" value="TRIPEPTIDYL-PEPTIDASE 1"/>
    <property type="match status" value="1"/>
</dbReference>
<keyword evidence="1 7" id="KW-0645">Protease</keyword>
<protein>
    <submittedName>
        <fullName evidence="9">Pro-kumamolisin, activation domain</fullName>
    </submittedName>
</protein>
<feature type="active site" description="Charge relay system" evidence="7">
    <location>
        <position position="482"/>
    </location>
</feature>
<dbReference type="SMART" id="SM00944">
    <property type="entry name" value="Pro-kuma_activ"/>
    <property type="match status" value="1"/>
</dbReference>
<dbReference type="Pfam" id="PF00082">
    <property type="entry name" value="Peptidase_S8"/>
    <property type="match status" value="1"/>
</dbReference>
<feature type="active site" description="Charge relay system" evidence="7">
    <location>
        <position position="294"/>
    </location>
</feature>
<comment type="caution">
    <text evidence="9">The sequence shown here is derived from an EMBL/GenBank/DDBJ whole genome shotgun (WGS) entry which is preliminary data.</text>
</comment>
<dbReference type="InterPro" id="IPR000209">
    <property type="entry name" value="Peptidase_S8/S53_dom"/>
</dbReference>
<dbReference type="InterPro" id="IPR036852">
    <property type="entry name" value="Peptidase_S8/S53_dom_sf"/>
</dbReference>
<evidence type="ECO:0000256" key="7">
    <source>
        <dbReference type="PROSITE-ProRule" id="PRU01032"/>
    </source>
</evidence>
<reference evidence="9 10" key="1">
    <citation type="submission" date="2018-02" db="EMBL/GenBank/DDBJ databases">
        <title>Solimicrobium silvestre gen. nov., sp. nov., isolated from alpine forest soil.</title>
        <authorList>
            <person name="Margesin R."/>
            <person name="Albuquerque L."/>
            <person name="Zhang D.-C."/>
            <person name="Froufe H.J.C."/>
            <person name="Severino R."/>
            <person name="Roxo I."/>
            <person name="Egas C."/>
            <person name="Da Costa M.S."/>
        </authorList>
    </citation>
    <scope>NUCLEOTIDE SEQUENCE [LARGE SCALE GENOMIC DNA]</scope>
    <source>
        <strain evidence="9 10">S20-91</strain>
    </source>
</reference>
<keyword evidence="6" id="KW-0865">Zymogen</keyword>
<dbReference type="GO" id="GO:0004252">
    <property type="term" value="F:serine-type endopeptidase activity"/>
    <property type="evidence" value="ECO:0007669"/>
    <property type="project" value="UniProtKB-UniRule"/>
</dbReference>
<evidence type="ECO:0000256" key="4">
    <source>
        <dbReference type="ARBA" id="ARBA00022825"/>
    </source>
</evidence>
<dbReference type="SUPFAM" id="SSF54897">
    <property type="entry name" value="Protease propeptides/inhibitors"/>
    <property type="match status" value="1"/>
</dbReference>
<dbReference type="Proteomes" id="UP000237839">
    <property type="component" value="Unassembled WGS sequence"/>
</dbReference>
<dbReference type="GO" id="GO:0046872">
    <property type="term" value="F:metal ion binding"/>
    <property type="evidence" value="ECO:0007669"/>
    <property type="project" value="UniProtKB-UniRule"/>
</dbReference>
<sequence>MIKFPIIFALFICGILTKLNYGSMEFQTNFKFIFLMKKVIMTINSVRSVIPGTNRIPMRNAQVVGPIPENQIIEITIMLRSEHECKDLNTQFMSGNQSLSKRKILSREEFAKKFGASSADIAKVEAFAQQYNLAVCKVNQAHRSIILSGTVGALNKAFGTTLEQYQHPNGVYFGRIGELSAPNDVIEMIEGVFGLDNRPQASKHFQVRTSTDTIKPSTTFTPPQLAKIYNFPPADATGQCIGIIELGGGTRPADINAYFSGLGITAPNVIIVPVDSATDQPSTPAGADGEVMLDIEVAGAIAPGATIAVYFAPNTDRGFLDAVTTAIHDAVNKPSVISISWGSAEVAWTHQAMTAFESAFIDAAAMGVTICVAAGDNGSTDGQTDGTQNVDFPASAPHALACGGTSLVINAAGSATETVWNDGVNSATGGGHSSFFPIPAYQTSLDFTQQGRGVPDVAADADPNTGYAVRVDGEDMVIGGTSAVAPLWAGLIALINQQLGHPVGFLNPLLYGALQNKKVTNDITQGNNGAYQAGVGWDACTGWGSPNGQNLLHALD</sequence>
<feature type="domain" description="Peptidase S53" evidence="8">
    <location>
        <begin position="219"/>
        <end position="556"/>
    </location>
</feature>
<dbReference type="SUPFAM" id="SSF52743">
    <property type="entry name" value="Subtilisin-like"/>
    <property type="match status" value="1"/>
</dbReference>
<name>A0A2S9GUR1_9BURK</name>
<dbReference type="Gene3D" id="3.40.50.200">
    <property type="entry name" value="Peptidase S8/S53 domain"/>
    <property type="match status" value="1"/>
</dbReference>
<dbReference type="CDD" id="cd04056">
    <property type="entry name" value="Peptidases_S53"/>
    <property type="match status" value="1"/>
</dbReference>
<comment type="cofactor">
    <cofactor evidence="7">
        <name>Ca(2+)</name>
        <dbReference type="ChEBI" id="CHEBI:29108"/>
    </cofactor>
    <text evidence="7">Binds 1 Ca(2+) ion per subunit.</text>
</comment>
<dbReference type="Pfam" id="PF09286">
    <property type="entry name" value="Pro-kuma_activ"/>
    <property type="match status" value="1"/>
</dbReference>
<feature type="binding site" evidence="7">
    <location>
        <position position="538"/>
    </location>
    <ligand>
        <name>Ca(2+)</name>
        <dbReference type="ChEBI" id="CHEBI:29108"/>
    </ligand>
</feature>
<evidence type="ECO:0000256" key="5">
    <source>
        <dbReference type="ARBA" id="ARBA00022837"/>
    </source>
</evidence>
<dbReference type="GO" id="GO:0008240">
    <property type="term" value="F:tripeptidyl-peptidase activity"/>
    <property type="evidence" value="ECO:0007669"/>
    <property type="project" value="TreeGrafter"/>
</dbReference>
<evidence type="ECO:0000313" key="9">
    <source>
        <dbReference type="EMBL" id="PRC91450.1"/>
    </source>
</evidence>
<keyword evidence="4 7" id="KW-0720">Serine protease</keyword>
<gene>
    <name evidence="9" type="ORF">S2091_3865</name>
</gene>
<dbReference type="PROSITE" id="PS51695">
    <property type="entry name" value="SEDOLISIN"/>
    <property type="match status" value="1"/>
</dbReference>
<dbReference type="GO" id="GO:0006508">
    <property type="term" value="P:proteolysis"/>
    <property type="evidence" value="ECO:0007669"/>
    <property type="project" value="UniProtKB-KW"/>
</dbReference>
<feature type="binding site" evidence="7">
    <location>
        <position position="536"/>
    </location>
    <ligand>
        <name>Ca(2+)</name>
        <dbReference type="ChEBI" id="CHEBI:29108"/>
    </ligand>
</feature>
<dbReference type="InterPro" id="IPR050819">
    <property type="entry name" value="Tripeptidyl-peptidase_I"/>
</dbReference>
<feature type="active site" description="Charge relay system" evidence="7">
    <location>
        <position position="290"/>
    </location>
</feature>
<evidence type="ECO:0000256" key="3">
    <source>
        <dbReference type="ARBA" id="ARBA00022801"/>
    </source>
</evidence>
<evidence type="ECO:0000256" key="6">
    <source>
        <dbReference type="ARBA" id="ARBA00023145"/>
    </source>
</evidence>
<dbReference type="CDD" id="cd11377">
    <property type="entry name" value="Pro-peptidase_S53"/>
    <property type="match status" value="1"/>
</dbReference>
<evidence type="ECO:0000256" key="1">
    <source>
        <dbReference type="ARBA" id="ARBA00022670"/>
    </source>
</evidence>
<keyword evidence="5 7" id="KW-0106">Calcium</keyword>
<dbReference type="EMBL" id="PUGF01000023">
    <property type="protein sequence ID" value="PRC91450.1"/>
    <property type="molecule type" value="Genomic_DNA"/>
</dbReference>
<dbReference type="InterPro" id="IPR015366">
    <property type="entry name" value="S53_propep"/>
</dbReference>
<feature type="binding site" evidence="7">
    <location>
        <position position="523"/>
    </location>
    <ligand>
        <name>Ca(2+)</name>
        <dbReference type="ChEBI" id="CHEBI:29108"/>
    </ligand>
</feature>
<feature type="binding site" evidence="7">
    <location>
        <position position="522"/>
    </location>
    <ligand>
        <name>Ca(2+)</name>
        <dbReference type="ChEBI" id="CHEBI:29108"/>
    </ligand>
</feature>
<organism evidence="9 10">
    <name type="scientific">Solimicrobium silvestre</name>
    <dbReference type="NCBI Taxonomy" id="2099400"/>
    <lineage>
        <taxon>Bacteria</taxon>
        <taxon>Pseudomonadati</taxon>
        <taxon>Pseudomonadota</taxon>
        <taxon>Betaproteobacteria</taxon>
        <taxon>Burkholderiales</taxon>
        <taxon>Oxalobacteraceae</taxon>
        <taxon>Solimicrobium</taxon>
    </lineage>
</organism>
<evidence type="ECO:0000256" key="2">
    <source>
        <dbReference type="ARBA" id="ARBA00022723"/>
    </source>
</evidence>
<accession>A0A2S9GUR1</accession>
<evidence type="ECO:0000313" key="10">
    <source>
        <dbReference type="Proteomes" id="UP000237839"/>
    </source>
</evidence>
<keyword evidence="2 7" id="KW-0479">Metal-binding</keyword>
<proteinExistence type="predicted"/>